<accession>A0A7I7WYC4</accession>
<name>A0A7I7WYC4_9MYCO</name>
<proteinExistence type="predicted"/>
<dbReference type="EMBL" id="AP022609">
    <property type="protein sequence ID" value="BBZ22112.1"/>
    <property type="molecule type" value="Genomic_DNA"/>
</dbReference>
<protein>
    <submittedName>
        <fullName evidence="1">Uncharacterized protein</fullName>
    </submittedName>
</protein>
<dbReference type="Proteomes" id="UP000467260">
    <property type="component" value="Chromosome"/>
</dbReference>
<reference evidence="1 2" key="1">
    <citation type="journal article" date="2019" name="Emerg. Microbes Infect.">
        <title>Comprehensive subspecies identification of 175 nontuberculous mycobacteria species based on 7547 genomic profiles.</title>
        <authorList>
            <person name="Matsumoto Y."/>
            <person name="Kinjo T."/>
            <person name="Motooka D."/>
            <person name="Nabeya D."/>
            <person name="Jung N."/>
            <person name="Uechi K."/>
            <person name="Horii T."/>
            <person name="Iida T."/>
            <person name="Fujita J."/>
            <person name="Nakamura S."/>
        </authorList>
    </citation>
    <scope>NUCLEOTIDE SEQUENCE [LARGE SCALE GENOMIC DNA]</scope>
    <source>
        <strain evidence="1 2">JCM 13571</strain>
    </source>
</reference>
<organism evidence="1 2">
    <name type="scientific">Mycolicibacter hiberniae</name>
    <dbReference type="NCBI Taxonomy" id="29314"/>
    <lineage>
        <taxon>Bacteria</taxon>
        <taxon>Bacillati</taxon>
        <taxon>Actinomycetota</taxon>
        <taxon>Actinomycetes</taxon>
        <taxon>Mycobacteriales</taxon>
        <taxon>Mycobacteriaceae</taxon>
        <taxon>Mycolicibacter</taxon>
    </lineage>
</organism>
<keyword evidence="2" id="KW-1185">Reference proteome</keyword>
<evidence type="ECO:0000313" key="1">
    <source>
        <dbReference type="EMBL" id="BBZ22112.1"/>
    </source>
</evidence>
<evidence type="ECO:0000313" key="2">
    <source>
        <dbReference type="Proteomes" id="UP000467260"/>
    </source>
</evidence>
<sequence>MSTHITAARITARRAVNPTRSSALCSAAAAMARLTALAGDGDGARELLVARRTAGARRGRARPFSPPRPGRDVAARRLASGRFGSDMAAAPGCYLLSGA</sequence>
<dbReference type="AlphaFoldDB" id="A0A7I7WYC4"/>
<gene>
    <name evidence="1" type="ORF">MHIB_05300</name>
</gene>
<dbReference type="KEGG" id="mhib:MHIB_05300"/>